<protein>
    <submittedName>
        <fullName evidence="1">DUF3857 domain-containing protein</fullName>
    </submittedName>
</protein>
<dbReference type="RefSeq" id="WP_187732915.1">
    <property type="nucleotide sequence ID" value="NZ_CP060784.1"/>
</dbReference>
<name>A0A7H0GWK1_9BACT</name>
<dbReference type="AlphaFoldDB" id="A0A7H0GWK1"/>
<keyword evidence="2" id="KW-1185">Reference proteome</keyword>
<dbReference type="Gene3D" id="3.10.620.30">
    <property type="match status" value="1"/>
</dbReference>
<sequence>MKELRLFLSPLSFPYAFADRPLLSSGYVTSCWGHFCRAQQAPIQFGDVKSADFAPQAKADTTAAAEILCDFGQSKIKGGDEGFELVFERTTRLRIHRKAGYAWATVQVPLYHKDGRKEELNGLKGFTYNLVNGQVVKEKLNKDAIFEEKIDANHLRRSFTLPNVREGSIIEYTYTIKSDFLFNLQDWQFQYTIPVRWSEYRTLVPQFFIYKSTVHSYLPFAVKESQAVAYATSIRMAKKDSYGYQVANSATNTMQISAQALSSRWVMKDVAAFRDEPYMTTARDYISSLDFELDGIQYPEQKYQQITSTWEKIASELLNDEQFGLGLSKNTPLTNPATALVAQYPDPTERLNAAVALVQRTVRYNGQNRLYTTAPLKRICEQGAGNAAELNLLLINTLRAAGFTAEPLLISTRSHGRIQTDLPVLSQFNYVAALVTMPNKQEVLVDATDPLTTAGLLPERCLNGQGRLIDKTGGRWVSLVPAQRYMRYTTAQLALDEQGALGGKIKLEHTGYAGLEAREQLAGSTEQQFIKNLQQRWPEWTLTGPIFNNVAASQQPFSVEVGVKIPGGEAAATTLYVQPLRHLGEAQNPFRLEDRQFPVDFGMPHEHSQTIVLTLPDSYEVQELPANLLLTLPNDGGRFQFNITPQQNTLHIISRLQLRKAEYSAQEYASLRELYSRVVAKHAEAIVVKHK</sequence>
<dbReference type="Proteomes" id="UP000516093">
    <property type="component" value="Chromosome"/>
</dbReference>
<evidence type="ECO:0000313" key="1">
    <source>
        <dbReference type="EMBL" id="QNP52667.1"/>
    </source>
</evidence>
<dbReference type="Gene3D" id="2.60.120.1130">
    <property type="match status" value="1"/>
</dbReference>
<dbReference type="KEGG" id="hqi:H9L05_02610"/>
<dbReference type="Gene3D" id="2.60.40.3140">
    <property type="match status" value="1"/>
</dbReference>
<dbReference type="EMBL" id="CP060784">
    <property type="protein sequence ID" value="QNP52667.1"/>
    <property type="molecule type" value="Genomic_DNA"/>
</dbReference>
<accession>A0A7H0GWK1</accession>
<gene>
    <name evidence="1" type="ORF">H9L05_02610</name>
</gene>
<proteinExistence type="predicted"/>
<evidence type="ECO:0000313" key="2">
    <source>
        <dbReference type="Proteomes" id="UP000516093"/>
    </source>
</evidence>
<organism evidence="1 2">
    <name type="scientific">Hymenobacter qilianensis</name>
    <dbReference type="NCBI Taxonomy" id="1385715"/>
    <lineage>
        <taxon>Bacteria</taxon>
        <taxon>Pseudomonadati</taxon>
        <taxon>Bacteroidota</taxon>
        <taxon>Cytophagia</taxon>
        <taxon>Cytophagales</taxon>
        <taxon>Hymenobacteraceae</taxon>
        <taxon>Hymenobacter</taxon>
    </lineage>
</organism>
<reference evidence="1 2" key="1">
    <citation type="submission" date="2020-08" db="EMBL/GenBank/DDBJ databases">
        <title>Genome sequence of Hymenobacter qilianensis JCM 19763T.</title>
        <authorList>
            <person name="Hyun D.-W."/>
            <person name="Bae J.-W."/>
        </authorList>
    </citation>
    <scope>NUCLEOTIDE SEQUENCE [LARGE SCALE GENOMIC DNA]</scope>
    <source>
        <strain evidence="1 2">JCM 19763</strain>
    </source>
</reference>